<evidence type="ECO:0000313" key="2">
    <source>
        <dbReference type="EMBL" id="KAJ8282316.1"/>
    </source>
</evidence>
<gene>
    <name evidence="2" type="ORF">COCON_G00048350</name>
</gene>
<evidence type="ECO:0000313" key="3">
    <source>
        <dbReference type="Proteomes" id="UP001152803"/>
    </source>
</evidence>
<comment type="caution">
    <text evidence="2">The sequence shown here is derived from an EMBL/GenBank/DDBJ whole genome shotgun (WGS) entry which is preliminary data.</text>
</comment>
<name>A0A9Q1I5A3_CONCO</name>
<evidence type="ECO:0000256" key="1">
    <source>
        <dbReference type="SAM" id="MobiDB-lite"/>
    </source>
</evidence>
<dbReference type="EMBL" id="JAFJMO010000003">
    <property type="protein sequence ID" value="KAJ8282316.1"/>
    <property type="molecule type" value="Genomic_DNA"/>
</dbReference>
<feature type="compositionally biased region" description="Polar residues" evidence="1">
    <location>
        <begin position="75"/>
        <end position="85"/>
    </location>
</feature>
<reference evidence="2" key="1">
    <citation type="journal article" date="2023" name="Science">
        <title>Genome structures resolve the early diversification of teleost fishes.</title>
        <authorList>
            <person name="Parey E."/>
            <person name="Louis A."/>
            <person name="Montfort J."/>
            <person name="Bouchez O."/>
            <person name="Roques C."/>
            <person name="Iampietro C."/>
            <person name="Lluch J."/>
            <person name="Castinel A."/>
            <person name="Donnadieu C."/>
            <person name="Desvignes T."/>
            <person name="Floi Bucao C."/>
            <person name="Jouanno E."/>
            <person name="Wen M."/>
            <person name="Mejri S."/>
            <person name="Dirks R."/>
            <person name="Jansen H."/>
            <person name="Henkel C."/>
            <person name="Chen W.J."/>
            <person name="Zahm M."/>
            <person name="Cabau C."/>
            <person name="Klopp C."/>
            <person name="Thompson A.W."/>
            <person name="Robinson-Rechavi M."/>
            <person name="Braasch I."/>
            <person name="Lecointre G."/>
            <person name="Bobe J."/>
            <person name="Postlethwait J.H."/>
            <person name="Berthelot C."/>
            <person name="Roest Crollius H."/>
            <person name="Guiguen Y."/>
        </authorList>
    </citation>
    <scope>NUCLEOTIDE SEQUENCE</scope>
    <source>
        <strain evidence="2">Concon-B</strain>
    </source>
</reference>
<sequence>MTQNGWKRTDYDERFEMLYSSIITQNSSWSQAAVSLTRSVCRWRSDSGLSSSSFQAPVPERSGRPSRSREAPSAHTQSTSLQKSTFEPWGWSEQDPGKYGRARSGPELQGQRGGRRWREMVPANGGSENSIVISDEGTDCEILEEGDGGRMTSSPIVDGDAGVHALWVLGDGDGFRDREHEARGQGHAISLPNNEREALEFGRVVGDPDNCSDSLSTASGPTLSADFALRLPCPACAKLFRKMRRLKDWEKIIDNDPTSLSCDQWVLKKIWRPRALPNRKGKLWTHLSQIRMRALSSTEAGEIQNPKPSCSRPHVFLHRNLLLCKRKDALARRKPRHARAMAVRAGARGGRRQKKRKLCETELQEEGQLHTHCASSSSTSRRAEEPALNISDSEDKTAACRKLQFHGASVAPDPKRQYEKPENQKTAQQDVEPHTGSTSLTPAATRSETFNPSPVGGALDPCPWVRGGGFRTMLVELEGNRSVVVRELDRLSANKLR</sequence>
<feature type="compositionally biased region" description="Basic and acidic residues" evidence="1">
    <location>
        <begin position="413"/>
        <end position="423"/>
    </location>
</feature>
<feature type="region of interest" description="Disordered" evidence="1">
    <location>
        <begin position="46"/>
        <end position="132"/>
    </location>
</feature>
<feature type="compositionally biased region" description="Polar residues" evidence="1">
    <location>
        <begin position="424"/>
        <end position="452"/>
    </location>
</feature>
<dbReference type="OrthoDB" id="8866850at2759"/>
<dbReference type="AlphaFoldDB" id="A0A9Q1I5A3"/>
<protein>
    <submittedName>
        <fullName evidence="2">Uncharacterized protein</fullName>
    </submittedName>
</protein>
<accession>A0A9Q1I5A3</accession>
<feature type="compositionally biased region" description="Low complexity" evidence="1">
    <location>
        <begin position="370"/>
        <end position="380"/>
    </location>
</feature>
<feature type="compositionally biased region" description="Basic and acidic residues" evidence="1">
    <location>
        <begin position="61"/>
        <end position="72"/>
    </location>
</feature>
<feature type="region of interest" description="Disordered" evidence="1">
    <location>
        <begin position="407"/>
        <end position="461"/>
    </location>
</feature>
<feature type="region of interest" description="Disordered" evidence="1">
    <location>
        <begin position="333"/>
        <end position="395"/>
    </location>
</feature>
<keyword evidence="3" id="KW-1185">Reference proteome</keyword>
<dbReference type="Proteomes" id="UP001152803">
    <property type="component" value="Unassembled WGS sequence"/>
</dbReference>
<proteinExistence type="predicted"/>
<feature type="compositionally biased region" description="Low complexity" evidence="1">
    <location>
        <begin position="46"/>
        <end position="60"/>
    </location>
</feature>
<organism evidence="2 3">
    <name type="scientific">Conger conger</name>
    <name type="common">Conger eel</name>
    <name type="synonym">Muraena conger</name>
    <dbReference type="NCBI Taxonomy" id="82655"/>
    <lineage>
        <taxon>Eukaryota</taxon>
        <taxon>Metazoa</taxon>
        <taxon>Chordata</taxon>
        <taxon>Craniata</taxon>
        <taxon>Vertebrata</taxon>
        <taxon>Euteleostomi</taxon>
        <taxon>Actinopterygii</taxon>
        <taxon>Neopterygii</taxon>
        <taxon>Teleostei</taxon>
        <taxon>Anguilliformes</taxon>
        <taxon>Congridae</taxon>
        <taxon>Conger</taxon>
    </lineage>
</organism>